<dbReference type="PRINTS" id="PR00783">
    <property type="entry name" value="MINTRINSICP"/>
</dbReference>
<dbReference type="PROSITE" id="PS00221">
    <property type="entry name" value="MIP"/>
    <property type="match status" value="1"/>
</dbReference>
<comment type="subcellular location">
    <subcellularLocation>
        <location evidence="1">Membrane</location>
        <topology evidence="1">Multi-pass membrane protein</topology>
    </subcellularLocation>
</comment>
<dbReference type="EMBL" id="JACWZZ010000003">
    <property type="protein sequence ID" value="MBD2716165.1"/>
    <property type="molecule type" value="Genomic_DNA"/>
</dbReference>
<evidence type="ECO:0000256" key="2">
    <source>
        <dbReference type="ARBA" id="ARBA00022448"/>
    </source>
</evidence>
<keyword evidence="9" id="KW-1185">Reference proteome</keyword>
<evidence type="ECO:0000256" key="6">
    <source>
        <dbReference type="RuleBase" id="RU000477"/>
    </source>
</evidence>
<evidence type="ECO:0000256" key="4">
    <source>
        <dbReference type="ARBA" id="ARBA00022989"/>
    </source>
</evidence>
<dbReference type="InterPro" id="IPR034294">
    <property type="entry name" value="Aquaporin_transptr"/>
</dbReference>
<evidence type="ECO:0000313" key="9">
    <source>
        <dbReference type="Proteomes" id="UP000642468"/>
    </source>
</evidence>
<feature type="transmembrane region" description="Helical" evidence="7">
    <location>
        <begin position="7"/>
        <end position="25"/>
    </location>
</feature>
<dbReference type="RefSeq" id="WP_190785144.1">
    <property type="nucleotide sequence ID" value="NZ_JACWZZ010000003.1"/>
</dbReference>
<feature type="transmembrane region" description="Helical" evidence="7">
    <location>
        <begin position="31"/>
        <end position="52"/>
    </location>
</feature>
<dbReference type="InterPro" id="IPR022357">
    <property type="entry name" value="MIP_CS"/>
</dbReference>
<dbReference type="InterPro" id="IPR000425">
    <property type="entry name" value="MIP"/>
</dbReference>
<name>A0ABR8JK23_9BACT</name>
<reference evidence="8 9" key="1">
    <citation type="submission" date="2020-09" db="EMBL/GenBank/DDBJ databases">
        <authorList>
            <person name="Kim M.K."/>
        </authorList>
    </citation>
    <scope>NUCLEOTIDE SEQUENCE [LARGE SCALE GENOMIC DNA]</scope>
    <source>
        <strain evidence="8 9">BT646</strain>
    </source>
</reference>
<dbReference type="SUPFAM" id="SSF81338">
    <property type="entry name" value="Aquaporin-like"/>
    <property type="match status" value="1"/>
</dbReference>
<dbReference type="Gene3D" id="1.20.1080.10">
    <property type="entry name" value="Glycerol uptake facilitator protein"/>
    <property type="match status" value="1"/>
</dbReference>
<evidence type="ECO:0000256" key="1">
    <source>
        <dbReference type="ARBA" id="ARBA00004141"/>
    </source>
</evidence>
<dbReference type="PANTHER" id="PTHR45724:SF27">
    <property type="entry name" value="AQUAPORIN NIP2-1-RELATED"/>
    <property type="match status" value="1"/>
</dbReference>
<keyword evidence="5 7" id="KW-0472">Membrane</keyword>
<dbReference type="Pfam" id="PF00230">
    <property type="entry name" value="MIP"/>
    <property type="match status" value="1"/>
</dbReference>
<keyword evidence="2 6" id="KW-0813">Transport</keyword>
<feature type="transmembrane region" description="Helical" evidence="7">
    <location>
        <begin position="79"/>
        <end position="100"/>
    </location>
</feature>
<feature type="transmembrane region" description="Helical" evidence="7">
    <location>
        <begin position="120"/>
        <end position="139"/>
    </location>
</feature>
<evidence type="ECO:0000256" key="5">
    <source>
        <dbReference type="ARBA" id="ARBA00023136"/>
    </source>
</evidence>
<evidence type="ECO:0000313" key="8">
    <source>
        <dbReference type="EMBL" id="MBD2716165.1"/>
    </source>
</evidence>
<dbReference type="InterPro" id="IPR023271">
    <property type="entry name" value="Aquaporin-like"/>
</dbReference>
<gene>
    <name evidence="8" type="ORF">IC231_14055</name>
</gene>
<keyword evidence="3 6" id="KW-0812">Transmembrane</keyword>
<sequence>MQRYVSEVLGTFAIVFCGTGAIIINQETQGAITHVGVAMTFGLIVSAMIYALGSVSGAHFNPAVTIAFTVAGKFPARQILPYIVSQLLGAVLASAALRYLFPANELLGATLPAGTGAQSFILEFILTYFLMLVILNVACGSKEQGMFAGLAIGAVVLLEAMFAGPICGASMNPARSFSPAVVSGHLEHLWLYLVAPTIGAVAAVFTWKFLTKPQAVVTATVPAECEEPA</sequence>
<accession>A0ABR8JK23</accession>
<feature type="transmembrane region" description="Helical" evidence="7">
    <location>
        <begin position="146"/>
        <end position="169"/>
    </location>
</feature>
<dbReference type="PANTHER" id="PTHR45724">
    <property type="entry name" value="AQUAPORIN NIP2-1"/>
    <property type="match status" value="1"/>
</dbReference>
<keyword evidence="4 7" id="KW-1133">Transmembrane helix</keyword>
<proteinExistence type="inferred from homology"/>
<comment type="caution">
    <text evidence="8">The sequence shown here is derived from an EMBL/GenBank/DDBJ whole genome shotgun (WGS) entry which is preliminary data.</text>
</comment>
<comment type="similarity">
    <text evidence="6">Belongs to the MIP/aquaporin (TC 1.A.8) family.</text>
</comment>
<protein>
    <submittedName>
        <fullName evidence="8">Aquaporin</fullName>
    </submittedName>
</protein>
<evidence type="ECO:0000256" key="3">
    <source>
        <dbReference type="ARBA" id="ARBA00022692"/>
    </source>
</evidence>
<evidence type="ECO:0000256" key="7">
    <source>
        <dbReference type="SAM" id="Phobius"/>
    </source>
</evidence>
<dbReference type="Proteomes" id="UP000642468">
    <property type="component" value="Unassembled WGS sequence"/>
</dbReference>
<organism evidence="8 9">
    <name type="scientific">Hymenobacter duratus</name>
    <dbReference type="NCBI Taxonomy" id="2771356"/>
    <lineage>
        <taxon>Bacteria</taxon>
        <taxon>Pseudomonadati</taxon>
        <taxon>Bacteroidota</taxon>
        <taxon>Cytophagia</taxon>
        <taxon>Cytophagales</taxon>
        <taxon>Hymenobacteraceae</taxon>
        <taxon>Hymenobacter</taxon>
    </lineage>
</organism>
<feature type="transmembrane region" description="Helical" evidence="7">
    <location>
        <begin position="189"/>
        <end position="210"/>
    </location>
</feature>